<protein>
    <submittedName>
        <fullName evidence="2">Uncharacterized protein</fullName>
    </submittedName>
</protein>
<proteinExistence type="predicted"/>
<feature type="compositionally biased region" description="Low complexity" evidence="1">
    <location>
        <begin position="67"/>
        <end position="82"/>
    </location>
</feature>
<evidence type="ECO:0000256" key="1">
    <source>
        <dbReference type="SAM" id="MobiDB-lite"/>
    </source>
</evidence>
<dbReference type="AlphaFoldDB" id="A0A2P2IMK3"/>
<feature type="region of interest" description="Disordered" evidence="1">
    <location>
        <begin position="65"/>
        <end position="99"/>
    </location>
</feature>
<dbReference type="EMBL" id="GGEC01001950">
    <property type="protein sequence ID" value="MBW82433.1"/>
    <property type="molecule type" value="Transcribed_RNA"/>
</dbReference>
<reference evidence="2" key="1">
    <citation type="submission" date="2018-02" db="EMBL/GenBank/DDBJ databases">
        <title>Rhizophora mucronata_Transcriptome.</title>
        <authorList>
            <person name="Meera S.P."/>
            <person name="Sreeshan A."/>
            <person name="Augustine A."/>
        </authorList>
    </citation>
    <scope>NUCLEOTIDE SEQUENCE</scope>
    <source>
        <tissue evidence="2">Leaf</tissue>
    </source>
</reference>
<sequence length="99" mass="11264">MPICLRQIEHIYRPQTITKTNTTILNTNGDFFGTFNMKLSFEKKQISSAMVLRKLKRIVKEKEKALSSSNSSFTFHSPTSSTVLDPLIPITQKTSKTKN</sequence>
<evidence type="ECO:0000313" key="2">
    <source>
        <dbReference type="EMBL" id="MBW82433.1"/>
    </source>
</evidence>
<accession>A0A2P2IMK3</accession>
<organism evidence="2">
    <name type="scientific">Rhizophora mucronata</name>
    <name type="common">Asiatic mangrove</name>
    <dbReference type="NCBI Taxonomy" id="61149"/>
    <lineage>
        <taxon>Eukaryota</taxon>
        <taxon>Viridiplantae</taxon>
        <taxon>Streptophyta</taxon>
        <taxon>Embryophyta</taxon>
        <taxon>Tracheophyta</taxon>
        <taxon>Spermatophyta</taxon>
        <taxon>Magnoliopsida</taxon>
        <taxon>eudicotyledons</taxon>
        <taxon>Gunneridae</taxon>
        <taxon>Pentapetalae</taxon>
        <taxon>rosids</taxon>
        <taxon>fabids</taxon>
        <taxon>Malpighiales</taxon>
        <taxon>Rhizophoraceae</taxon>
        <taxon>Rhizophora</taxon>
    </lineage>
</organism>
<name>A0A2P2IMK3_RHIMU</name>